<proteinExistence type="predicted"/>
<organism evidence="2 3">
    <name type="scientific">Symbiodinium natans</name>
    <dbReference type="NCBI Taxonomy" id="878477"/>
    <lineage>
        <taxon>Eukaryota</taxon>
        <taxon>Sar</taxon>
        <taxon>Alveolata</taxon>
        <taxon>Dinophyceae</taxon>
        <taxon>Suessiales</taxon>
        <taxon>Symbiodiniaceae</taxon>
        <taxon>Symbiodinium</taxon>
    </lineage>
</organism>
<keyword evidence="3" id="KW-1185">Reference proteome</keyword>
<sequence length="656" mass="74631">MAKHGSRSVGSCRWRILLTDLGWRSQHVEAVEDDPPMISVTNVVSALILTNGLNSRELSLQNVGRNDCCGSSPLRMMPLLAMLTLLEQRQEIQGILESLQLESGAHMLAEFTDAEIQEALNKGKSGKTSGLSGITYELLVAMWGVEDGRIILRQFLNNLFTASQHPQGLYRAFVLLIPKVAQPQLVFAWKGVQWEVSQAQGVQQGHTYSSGVFSFIIGHLLQQEFQRCRADGFDSVVGDWGWLFIDDLLLHFDDWNTAIKLLPRIQDALSAVGLAFNLTKTQLMASPATLAAGRELVLPADHVLSKVPWVDLTQYLRKPLRHLRVGENLWHLWQPFFVRSVHHGLQQMLPVLRGLNWLQPNLALTILNRYIGSKWLWASPVVPPTVHALDSIRTLQATALQTLLQLHIPTLLQKPQAMVLHRLRKRAVYLFLNDKIPQTWTFQWQLRFWNYFGHVLRRPPEAPVRAAVSSMIRMRRPQGGFPNSPLDWLLRCAAKAFNAVVSPVEIFALAADRLAWKLRGACFFEQQALAQLHSRVNSGLFPRWQDYVLQHAVWLFTCTLCVGEQGFVLVWIDNEQGLQTWTLCDDLQMGLYHFAITVRMLHPYFLLHCALAETQLEAHLPTLHRVADVLQEQCQILLTFNVIPERYIRKIATLQD</sequence>
<dbReference type="Pfam" id="PF00078">
    <property type="entry name" value="RVT_1"/>
    <property type="match status" value="1"/>
</dbReference>
<name>A0A812MS66_9DINO</name>
<reference evidence="2" key="1">
    <citation type="submission" date="2021-02" db="EMBL/GenBank/DDBJ databases">
        <authorList>
            <person name="Dougan E. K."/>
            <person name="Rhodes N."/>
            <person name="Thang M."/>
            <person name="Chan C."/>
        </authorList>
    </citation>
    <scope>NUCLEOTIDE SEQUENCE</scope>
</reference>
<dbReference type="OrthoDB" id="771045at2759"/>
<accession>A0A812MS66</accession>
<comment type="caution">
    <text evidence="2">The sequence shown here is derived from an EMBL/GenBank/DDBJ whole genome shotgun (WGS) entry which is preliminary data.</text>
</comment>
<protein>
    <recommendedName>
        <fullName evidence="1">Reverse transcriptase domain-containing protein</fullName>
    </recommendedName>
</protein>
<gene>
    <name evidence="2" type="ORF">SNAT2548_LOCUS14435</name>
</gene>
<dbReference type="EMBL" id="CAJNDS010001669">
    <property type="protein sequence ID" value="CAE7272028.1"/>
    <property type="molecule type" value="Genomic_DNA"/>
</dbReference>
<evidence type="ECO:0000259" key="1">
    <source>
        <dbReference type="Pfam" id="PF00078"/>
    </source>
</evidence>
<dbReference type="InterPro" id="IPR000477">
    <property type="entry name" value="RT_dom"/>
</dbReference>
<feature type="domain" description="Reverse transcriptase" evidence="1">
    <location>
        <begin position="187"/>
        <end position="285"/>
    </location>
</feature>
<dbReference type="AlphaFoldDB" id="A0A812MS66"/>
<dbReference type="Proteomes" id="UP000604046">
    <property type="component" value="Unassembled WGS sequence"/>
</dbReference>
<evidence type="ECO:0000313" key="3">
    <source>
        <dbReference type="Proteomes" id="UP000604046"/>
    </source>
</evidence>
<evidence type="ECO:0000313" key="2">
    <source>
        <dbReference type="EMBL" id="CAE7272028.1"/>
    </source>
</evidence>